<comment type="similarity">
    <text evidence="3 11">Belongs to the glyceraldehyde-3-phosphate dehydrogenase family.</text>
</comment>
<evidence type="ECO:0000256" key="5">
    <source>
        <dbReference type="ARBA" id="ARBA00023152"/>
    </source>
</evidence>
<dbReference type="EC" id="1.2.1.12" evidence="12"/>
<dbReference type="Gene3D" id="3.30.360.10">
    <property type="entry name" value="Dihydrodipicolinate Reductase, domain 2"/>
    <property type="match status" value="1"/>
</dbReference>
<protein>
    <recommendedName>
        <fullName evidence="12">Glyceraldehyde-3-phosphate dehydrogenase</fullName>
        <ecNumber evidence="12">1.2.1.12</ecNumber>
    </recommendedName>
</protein>
<dbReference type="InterPro" id="IPR036291">
    <property type="entry name" value="NAD(P)-bd_dom_sf"/>
</dbReference>
<evidence type="ECO:0000256" key="8">
    <source>
        <dbReference type="PIRSR" id="PIRSR000149-2"/>
    </source>
</evidence>
<dbReference type="EMBL" id="SOZI01000107">
    <property type="protein sequence ID" value="TNY19120.1"/>
    <property type="molecule type" value="Genomic_DNA"/>
</dbReference>
<dbReference type="InterPro" id="IPR006424">
    <property type="entry name" value="Glyceraldehyde-3-P_DH_1"/>
</dbReference>
<comment type="catalytic activity">
    <reaction evidence="12">
        <text>D-glyceraldehyde 3-phosphate + phosphate + NAD(+) = (2R)-3-phospho-glyceroyl phosphate + NADH + H(+)</text>
        <dbReference type="Rhea" id="RHEA:10300"/>
        <dbReference type="ChEBI" id="CHEBI:15378"/>
        <dbReference type="ChEBI" id="CHEBI:43474"/>
        <dbReference type="ChEBI" id="CHEBI:57540"/>
        <dbReference type="ChEBI" id="CHEBI:57604"/>
        <dbReference type="ChEBI" id="CHEBI:57945"/>
        <dbReference type="ChEBI" id="CHEBI:59776"/>
        <dbReference type="EC" id="1.2.1.12"/>
    </reaction>
</comment>
<dbReference type="GO" id="GO:0050661">
    <property type="term" value="F:NADP binding"/>
    <property type="evidence" value="ECO:0007669"/>
    <property type="project" value="InterPro"/>
</dbReference>
<comment type="caution">
    <text evidence="14">The sequence shown here is derived from an EMBL/GenBank/DDBJ whole genome shotgun (WGS) entry which is preliminary data.</text>
</comment>
<dbReference type="PANTHER" id="PTHR10836">
    <property type="entry name" value="GLYCERALDEHYDE 3-PHOSPHATE DEHYDROGENASE"/>
    <property type="match status" value="1"/>
</dbReference>
<dbReference type="CDD" id="cd05214">
    <property type="entry name" value="GAPDH_I_N"/>
    <property type="match status" value="1"/>
</dbReference>
<dbReference type="GO" id="GO:0047100">
    <property type="term" value="F:glyceraldehyde-3-phosphate dehydrogenase (NADP+) (phosphorylating) activity"/>
    <property type="evidence" value="ECO:0007669"/>
    <property type="project" value="UniProtKB-EC"/>
</dbReference>
<feature type="site" description="Activates thiol group during catalysis" evidence="10">
    <location>
        <position position="189"/>
    </location>
</feature>
<sequence length="372" mass="40249">MPSVQNRAQLGINGFGRIGRSVFRASLVRDDLEVVAINHTAPNLKTLLYSIHYDSTHGVLPNASELTVDETANCLVWRGRRITLFSERDPLKLDWASVGAEYIAECTGKLLTTPLASQHIQAGAKKVVMSAPAKDAETKTIVVGVNRKEYRPEMKVVSNASCTTNCLAPLAKVLNDTFGIETGMMTTIHASTSSQPVLDGYSKKSVRLGRGVGQNIIPTSTGASKAVALVLPELAGKFTGISVRVPVNNVSLVDLTVQLTRPAATKEELLFPLREAAAGRRKWSIAPLNDVIAVVDDELVSHDFIGRKESCIVDAAATTMLNPHTFKVVAFYDNEVAYSVRLLDLLVYMWKVDHGLQSGYATPQAPLRALAA</sequence>
<keyword evidence="9 12" id="KW-0520">NAD</keyword>
<dbReference type="GO" id="GO:0051287">
    <property type="term" value="F:NAD binding"/>
    <property type="evidence" value="ECO:0007669"/>
    <property type="project" value="UniProtKB-UniRule"/>
</dbReference>
<evidence type="ECO:0000313" key="15">
    <source>
        <dbReference type="Proteomes" id="UP000311382"/>
    </source>
</evidence>
<evidence type="ECO:0000256" key="11">
    <source>
        <dbReference type="RuleBase" id="RU000397"/>
    </source>
</evidence>
<dbReference type="InterPro" id="IPR020829">
    <property type="entry name" value="GlycerAld_3-P_DH_cat"/>
</dbReference>
<dbReference type="SUPFAM" id="SSF51735">
    <property type="entry name" value="NAD(P)-binding Rossmann-fold domains"/>
    <property type="match status" value="1"/>
</dbReference>
<keyword evidence="15" id="KW-1185">Reference proteome</keyword>
<dbReference type="AlphaFoldDB" id="A0A5C5FQQ1"/>
<evidence type="ECO:0000256" key="1">
    <source>
        <dbReference type="ARBA" id="ARBA00004869"/>
    </source>
</evidence>
<dbReference type="Pfam" id="PF00044">
    <property type="entry name" value="Gp_dh_N"/>
    <property type="match status" value="1"/>
</dbReference>
<dbReference type="SUPFAM" id="SSF55347">
    <property type="entry name" value="Glyceraldehyde-3-phosphate dehydrogenase-like, C-terminal domain"/>
    <property type="match status" value="1"/>
</dbReference>
<dbReference type="GO" id="GO:0006096">
    <property type="term" value="P:glycolytic process"/>
    <property type="evidence" value="ECO:0007669"/>
    <property type="project" value="UniProtKB-UniPathway"/>
</dbReference>
<evidence type="ECO:0000256" key="2">
    <source>
        <dbReference type="ARBA" id="ARBA00005215"/>
    </source>
</evidence>
<dbReference type="GO" id="GO:0004365">
    <property type="term" value="F:glyceraldehyde-3-phosphate dehydrogenase (NAD+) (phosphorylating) activity"/>
    <property type="evidence" value="ECO:0007669"/>
    <property type="project" value="UniProtKB-UniRule"/>
</dbReference>
<keyword evidence="9" id="KW-0547">Nucleotide-binding</keyword>
<dbReference type="FunFam" id="3.30.360.10:FF:000002">
    <property type="entry name" value="Glyceraldehyde-3-phosphate dehydrogenase"/>
    <property type="match status" value="1"/>
</dbReference>
<dbReference type="PROSITE" id="PS00071">
    <property type="entry name" value="GAPDH"/>
    <property type="match status" value="1"/>
</dbReference>
<evidence type="ECO:0000256" key="4">
    <source>
        <dbReference type="ARBA" id="ARBA00023002"/>
    </source>
</evidence>
<dbReference type="PRINTS" id="PR00078">
    <property type="entry name" value="G3PDHDRGNASE"/>
</dbReference>
<feature type="binding site" evidence="9">
    <location>
        <begin position="17"/>
        <end position="18"/>
    </location>
    <ligand>
        <name>NAD(+)</name>
        <dbReference type="ChEBI" id="CHEBI:57540"/>
    </ligand>
</feature>
<gene>
    <name evidence="14" type="ORF">DMC30DRAFT_448212</name>
</gene>
<comment type="catalytic activity">
    <reaction evidence="6">
        <text>D-glyceraldehyde 3-phosphate + phosphate + NADP(+) = (2R)-3-phospho-glyceroyl phosphate + NADPH + H(+)</text>
        <dbReference type="Rhea" id="RHEA:10296"/>
        <dbReference type="ChEBI" id="CHEBI:15378"/>
        <dbReference type="ChEBI" id="CHEBI:43474"/>
        <dbReference type="ChEBI" id="CHEBI:57604"/>
        <dbReference type="ChEBI" id="CHEBI:57783"/>
        <dbReference type="ChEBI" id="CHEBI:58349"/>
        <dbReference type="ChEBI" id="CHEBI:59776"/>
        <dbReference type="EC" id="1.2.1.13"/>
    </reaction>
</comment>
<keyword evidence="5 12" id="KW-0324">Glycolysis</keyword>
<dbReference type="CDD" id="cd18126">
    <property type="entry name" value="GAPDH_I_C"/>
    <property type="match status" value="1"/>
</dbReference>
<evidence type="ECO:0000256" key="7">
    <source>
        <dbReference type="PIRSR" id="PIRSR000149-1"/>
    </source>
</evidence>
<proteinExistence type="inferred from homology"/>
<dbReference type="PANTHER" id="PTHR10836:SF134">
    <property type="entry name" value="GLYCERALDEHYDE-3-PHOSPHATE DEHYDROGENASE (PHOSPHORYLATING)"/>
    <property type="match status" value="1"/>
</dbReference>
<feature type="binding site" evidence="8">
    <location>
        <position position="192"/>
    </location>
    <ligand>
        <name>D-glyceraldehyde 3-phosphate</name>
        <dbReference type="ChEBI" id="CHEBI:59776"/>
    </ligand>
</feature>
<accession>A0A5C5FQQ1</accession>
<reference evidence="14 15" key="1">
    <citation type="submission" date="2019-03" db="EMBL/GenBank/DDBJ databases">
        <title>Rhodosporidium diobovatum UCD-FST 08-225 genome sequencing, assembly, and annotation.</title>
        <authorList>
            <person name="Fakankun I.U."/>
            <person name="Fristensky B."/>
            <person name="Levin D.B."/>
        </authorList>
    </citation>
    <scope>NUCLEOTIDE SEQUENCE [LARGE SCALE GENOMIC DNA]</scope>
    <source>
        <strain evidence="14 15">UCD-FST 08-225</strain>
    </source>
</reference>
<feature type="binding site" evidence="9">
    <location>
        <position position="130"/>
    </location>
    <ligand>
        <name>NAD(+)</name>
        <dbReference type="ChEBI" id="CHEBI:57540"/>
    </ligand>
</feature>
<evidence type="ECO:0000256" key="9">
    <source>
        <dbReference type="PIRSR" id="PIRSR000149-3"/>
    </source>
</evidence>
<dbReference type="UniPathway" id="UPA00109">
    <property type="reaction ID" value="UER00184"/>
</dbReference>
<dbReference type="FunFam" id="3.40.50.720:FF:000001">
    <property type="entry name" value="Glyceraldehyde-3-phosphate dehydrogenase"/>
    <property type="match status" value="1"/>
</dbReference>
<comment type="subunit">
    <text evidence="12">Homotetramer.</text>
</comment>
<dbReference type="GO" id="GO:0005829">
    <property type="term" value="C:cytosol"/>
    <property type="evidence" value="ECO:0007669"/>
    <property type="project" value="TreeGrafter"/>
</dbReference>
<dbReference type="Pfam" id="PF02800">
    <property type="entry name" value="Gp_dh_C"/>
    <property type="match status" value="1"/>
</dbReference>
<feature type="binding site" evidence="8">
    <location>
        <begin position="161"/>
        <end position="163"/>
    </location>
    <ligand>
        <name>D-glyceraldehyde 3-phosphate</name>
        <dbReference type="ChEBI" id="CHEBI:59776"/>
    </ligand>
</feature>
<feature type="binding site" evidence="9">
    <location>
        <position position="334"/>
    </location>
    <ligand>
        <name>NAD(+)</name>
        <dbReference type="ChEBI" id="CHEBI:57540"/>
    </ligand>
</feature>
<dbReference type="GO" id="GO:0006006">
    <property type="term" value="P:glucose metabolic process"/>
    <property type="evidence" value="ECO:0007669"/>
    <property type="project" value="InterPro"/>
</dbReference>
<dbReference type="InterPro" id="IPR020828">
    <property type="entry name" value="GlycerAld_3-P_DH_NAD(P)-bd"/>
</dbReference>
<evidence type="ECO:0000313" key="14">
    <source>
        <dbReference type="EMBL" id="TNY19120.1"/>
    </source>
</evidence>
<dbReference type="InterPro" id="IPR020831">
    <property type="entry name" value="GlycerAld/Erythrose_P_DH"/>
</dbReference>
<evidence type="ECO:0000256" key="3">
    <source>
        <dbReference type="ARBA" id="ARBA00007406"/>
    </source>
</evidence>
<dbReference type="SMART" id="SM00846">
    <property type="entry name" value="Gp_dh_N"/>
    <property type="match status" value="1"/>
</dbReference>
<dbReference type="PIRSF" id="PIRSF000149">
    <property type="entry name" value="GAP_DH"/>
    <property type="match status" value="1"/>
</dbReference>
<evidence type="ECO:0000256" key="10">
    <source>
        <dbReference type="PIRSR" id="PIRSR000149-4"/>
    </source>
</evidence>
<dbReference type="NCBIfam" id="TIGR01534">
    <property type="entry name" value="GAPDH-I"/>
    <property type="match status" value="1"/>
</dbReference>
<name>A0A5C5FQQ1_9BASI</name>
<feature type="binding site" evidence="9">
    <location>
        <position position="88"/>
    </location>
    <ligand>
        <name>NAD(+)</name>
        <dbReference type="ChEBI" id="CHEBI:57540"/>
    </ligand>
</feature>
<dbReference type="STRING" id="5288.A0A5C5FQQ1"/>
<feature type="active site" description="Nucleophile" evidence="7">
    <location>
        <position position="162"/>
    </location>
</feature>
<feature type="binding site" evidence="8">
    <location>
        <position position="244"/>
    </location>
    <ligand>
        <name>D-glyceraldehyde 3-phosphate</name>
        <dbReference type="ChEBI" id="CHEBI:59776"/>
    </ligand>
</feature>
<evidence type="ECO:0000259" key="13">
    <source>
        <dbReference type="SMART" id="SM00846"/>
    </source>
</evidence>
<dbReference type="Proteomes" id="UP000311382">
    <property type="component" value="Unassembled WGS sequence"/>
</dbReference>
<keyword evidence="4 12" id="KW-0560">Oxidoreductase</keyword>
<dbReference type="InterPro" id="IPR020830">
    <property type="entry name" value="GlycerAld_3-P_DH_AS"/>
</dbReference>
<evidence type="ECO:0000256" key="12">
    <source>
        <dbReference type="RuleBase" id="RU361160"/>
    </source>
</evidence>
<comment type="pathway">
    <text evidence="1 12">Carbohydrate degradation; glycolysis; pyruvate from D-glyceraldehyde 3-phosphate: step 1/5.</text>
</comment>
<feature type="binding site" evidence="8">
    <location>
        <begin position="221"/>
        <end position="222"/>
    </location>
    <ligand>
        <name>D-glyceraldehyde 3-phosphate</name>
        <dbReference type="ChEBI" id="CHEBI:59776"/>
    </ligand>
</feature>
<organism evidence="14 15">
    <name type="scientific">Rhodotorula diobovata</name>
    <dbReference type="NCBI Taxonomy" id="5288"/>
    <lineage>
        <taxon>Eukaryota</taxon>
        <taxon>Fungi</taxon>
        <taxon>Dikarya</taxon>
        <taxon>Basidiomycota</taxon>
        <taxon>Pucciniomycotina</taxon>
        <taxon>Microbotryomycetes</taxon>
        <taxon>Sporidiobolales</taxon>
        <taxon>Sporidiobolaceae</taxon>
        <taxon>Rhodotorula</taxon>
    </lineage>
</organism>
<feature type="domain" description="Glyceraldehyde 3-phosphate dehydrogenase NAD(P) binding" evidence="13">
    <location>
        <begin position="8"/>
        <end position="162"/>
    </location>
</feature>
<evidence type="ECO:0000256" key="6">
    <source>
        <dbReference type="ARBA" id="ARBA00052787"/>
    </source>
</evidence>
<comment type="pathway">
    <text evidence="2">Carbohydrate biosynthesis; Calvin cycle.</text>
</comment>
<dbReference type="Gene3D" id="3.40.50.720">
    <property type="entry name" value="NAD(P)-binding Rossmann-like Domain"/>
    <property type="match status" value="1"/>
</dbReference>
<dbReference type="OrthoDB" id="1152826at2759"/>